<dbReference type="PANTHER" id="PTHR24185:SF1">
    <property type="entry name" value="CALCIUM-INDEPENDENT PHOSPHOLIPASE A2-GAMMA"/>
    <property type="match status" value="1"/>
</dbReference>
<evidence type="ECO:0000256" key="4">
    <source>
        <dbReference type="PROSITE-ProRule" id="PRU01161"/>
    </source>
</evidence>
<accession>A0ABQ7JEY8</accession>
<dbReference type="PROSITE" id="PS51635">
    <property type="entry name" value="PNPLA"/>
    <property type="match status" value="1"/>
</dbReference>
<name>A0ABQ7JEY8_9APIC</name>
<feature type="compositionally biased region" description="Basic and acidic residues" evidence="5">
    <location>
        <begin position="786"/>
        <end position="802"/>
    </location>
</feature>
<dbReference type="InterPro" id="IPR002641">
    <property type="entry name" value="PNPLA_dom"/>
</dbReference>
<dbReference type="Proteomes" id="UP000823046">
    <property type="component" value="Unassembled WGS sequence"/>
</dbReference>
<dbReference type="Gene3D" id="1.25.10.10">
    <property type="entry name" value="Leucine-rich Repeat Variant"/>
    <property type="match status" value="1"/>
</dbReference>
<feature type="region of interest" description="Disordered" evidence="5">
    <location>
        <begin position="765"/>
        <end position="802"/>
    </location>
</feature>
<keyword evidence="8" id="KW-1185">Reference proteome</keyword>
<dbReference type="SUPFAM" id="SSF52151">
    <property type="entry name" value="FabD/lysophospholipase-like"/>
    <property type="match status" value="1"/>
</dbReference>
<dbReference type="InterPro" id="IPR016035">
    <property type="entry name" value="Acyl_Trfase/lysoPLipase"/>
</dbReference>
<proteinExistence type="predicted"/>
<keyword evidence="3 4" id="KW-0443">Lipid metabolism</keyword>
<feature type="domain" description="PNPLA" evidence="6">
    <location>
        <begin position="1037"/>
        <end position="1232"/>
    </location>
</feature>
<reference evidence="7 8" key="1">
    <citation type="journal article" date="2020" name="bioRxiv">
        <title>Metabolic contributions of an alphaproteobacterial endosymbiont in the apicomplexan Cardiosporidium cionae.</title>
        <authorList>
            <person name="Hunter E.S."/>
            <person name="Paight C.J."/>
            <person name="Lane C.E."/>
        </authorList>
    </citation>
    <scope>NUCLEOTIDE SEQUENCE [LARGE SCALE GENOMIC DNA]</scope>
    <source>
        <strain evidence="7">ESH_2018</strain>
    </source>
</reference>
<evidence type="ECO:0000256" key="5">
    <source>
        <dbReference type="SAM" id="MobiDB-lite"/>
    </source>
</evidence>
<sequence>MGISSRPKWPQASFSPLSPECTLKDTASRPFLRRARYWKGVQNSRTVVALSESPGLKYDRTFFPWLGLDSPYSPLHHSTTGRELKPIHRRNQNYFLLRPHHAYKRRTIPTTVMMNSEFTTLKRCSCTGAQTSVFCSLHQVDCVNLTQSSPEISMHKQFQETWGKAMTPFNGEERGNSSFSDWITTCTQILRQTAVQGRYWWKFLVSQDRPTSKHFSFISAITFPFMLSSRPSWLLPPADSPPLKCEKAPVGAIKTDNLPSSTLEQCATIIRSYDENGGVSGFQKCLLEQSTSLPSFLYPISGPEMAKHLQFSGISLLFSALQGDPCLQIRALDALTRIVIAEPATSKFLRTLQSLAELLKIIEFPLKVKRSRWIVWLRQKEDRYFLLLDAQAKALTLVSKLAEMHADVRRHLCSKEMGCVALLHRIITHQIFSPEAVASAMVETREILQSATQGAPPPSSGELSHSQNISSPFTRLGNDTRFFSAVSAEPDFTPSTSSFISPINSFESADTRSDALFGSKNLSTCISTVSGDVSGELLHETMREDGTVVAESKKEVENGCPSLSSGECLDYKNALSPYGKSMGIATPPRETSSNFSTLLERAEFLLSLLEESITNENPIGNTEGIANKSTQRCRVPYTPLPCIDSALHRGREVLPLAASLHRRWYAFFVSLVGRACERRMLLKNKCPGTEKQPKELLWVPYYFKGGLQAFEAVITDQCEGMLPLPRILQKELEMKGISSVQSSDCSGWHLAGLLKHDAMQESFSKHLPTPSSNTTHAVPLLGNMSHPEEKKPENKEIDEKQSSADLIPLSALSCNDSTEPLLPPLSPQSTTDPTMKDGLPEIPSSPTAPISIVTDLEIPYTMEHIKHYGIDILLQALQSKQPETLAKTCSTLQVITQEDPSFIKVLMQRGIIPLIMDVLHRTIKKNSLFSRLEPSLEATYVAQRAILELMYQMVLRSDTFLRLLQETTSLFPLLQLLLESVPVPQYNLTLSGPRSRHVRIQKQYVESVRLTHRLLAALGLNNRWYPRIPGQKGLRILCLDGGGTRGVMTIAILKYMAASIGRELHEVFDIICGTSTGGIIALLLGAEKANAVELEHLYDALITEIFVRDSAPVTGARLVVQQAYYDASLWESILLEAMNDSRMIDSSADPSVPKIFFISSILSSSPLSLALWRNYNYPQNSGKRHSGSFRIKVRDALRATTAAPGFFSALRLDGHVFGDGAVLANNPTAVALSEAKAVYPDVPIELIVSLGTGKFSKEMLETRIGWDGIIQQLINSATNTEGIHQMLLDFLPKSTYFRFNPQIEMWPIDETRGDRLNMMKRFVERYFEDNPENKARLQELVSKINPSVEDISRRKREVKDRNGNSLSVPLKTDMTGWRSFKRGKYRERSVLFPVPLQSHMLNLMFPSQEYIPKQNIISNFVNASTGNDKTTYEKTSLRQVDASDWFRFSKAVPSGQLTSDEVAAFVDVSRAKNQFPLEALPENRNANLTDGSEILLFHKMQDGKTVLFPTPFRSYRSFWSWLRRHRAEFKRRAGSLFDNLDKRIHSQHDSAEVLLYPSLGVREVLQRIHETLLRSKYLRKE</sequence>
<keyword evidence="2 4" id="KW-0442">Lipid degradation</keyword>
<evidence type="ECO:0000256" key="3">
    <source>
        <dbReference type="ARBA" id="ARBA00023098"/>
    </source>
</evidence>
<feature type="active site" description="Proton acceptor" evidence="4">
    <location>
        <position position="1219"/>
    </location>
</feature>
<feature type="region of interest" description="Disordered" evidence="5">
    <location>
        <begin position="448"/>
        <end position="470"/>
    </location>
</feature>
<comment type="caution">
    <text evidence="7">The sequence shown here is derived from an EMBL/GenBank/DDBJ whole genome shotgun (WGS) entry which is preliminary data.</text>
</comment>
<evidence type="ECO:0000313" key="8">
    <source>
        <dbReference type="Proteomes" id="UP000823046"/>
    </source>
</evidence>
<dbReference type="InterPro" id="IPR016024">
    <property type="entry name" value="ARM-type_fold"/>
</dbReference>
<organism evidence="7 8">
    <name type="scientific">Cardiosporidium cionae</name>
    <dbReference type="NCBI Taxonomy" id="476202"/>
    <lineage>
        <taxon>Eukaryota</taxon>
        <taxon>Sar</taxon>
        <taxon>Alveolata</taxon>
        <taxon>Apicomplexa</taxon>
        <taxon>Aconoidasida</taxon>
        <taxon>Nephromycida</taxon>
        <taxon>Cardiosporidium</taxon>
    </lineage>
</organism>
<feature type="short sequence motif" description="GXSXG" evidence="4">
    <location>
        <begin position="1073"/>
        <end position="1077"/>
    </location>
</feature>
<dbReference type="PANTHER" id="PTHR24185">
    <property type="entry name" value="CALCIUM-INDEPENDENT PHOSPHOLIPASE A2-GAMMA"/>
    <property type="match status" value="1"/>
</dbReference>
<dbReference type="InterPro" id="IPR011989">
    <property type="entry name" value="ARM-like"/>
</dbReference>
<protein>
    <submittedName>
        <fullName evidence="7">Phospholipase, patatin family protein</fullName>
    </submittedName>
</protein>
<feature type="short sequence motif" description="DGA/G" evidence="4">
    <location>
        <begin position="1219"/>
        <end position="1221"/>
    </location>
</feature>
<dbReference type="SUPFAM" id="SSF48371">
    <property type="entry name" value="ARM repeat"/>
    <property type="match status" value="1"/>
</dbReference>
<evidence type="ECO:0000313" key="7">
    <source>
        <dbReference type="EMBL" id="KAF8822564.1"/>
    </source>
</evidence>
<dbReference type="Pfam" id="PF01734">
    <property type="entry name" value="Patatin"/>
    <property type="match status" value="1"/>
</dbReference>
<gene>
    <name evidence="7" type="ORF">IE077_003466</name>
</gene>
<dbReference type="Gene3D" id="3.40.1090.10">
    <property type="entry name" value="Cytosolic phospholipase A2 catalytic domain"/>
    <property type="match status" value="1"/>
</dbReference>
<evidence type="ECO:0000256" key="2">
    <source>
        <dbReference type="ARBA" id="ARBA00022963"/>
    </source>
</evidence>
<feature type="active site" description="Nucleophile" evidence="4">
    <location>
        <position position="1075"/>
    </location>
</feature>
<keyword evidence="1 4" id="KW-0378">Hydrolase</keyword>
<feature type="short sequence motif" description="GXGXXG" evidence="4">
    <location>
        <begin position="1041"/>
        <end position="1046"/>
    </location>
</feature>
<dbReference type="EMBL" id="JADAQX010000042">
    <property type="protein sequence ID" value="KAF8822564.1"/>
    <property type="molecule type" value="Genomic_DNA"/>
</dbReference>
<feature type="compositionally biased region" description="Polar residues" evidence="5">
    <location>
        <begin position="461"/>
        <end position="470"/>
    </location>
</feature>
<evidence type="ECO:0000259" key="6">
    <source>
        <dbReference type="PROSITE" id="PS51635"/>
    </source>
</evidence>
<evidence type="ECO:0000256" key="1">
    <source>
        <dbReference type="ARBA" id="ARBA00022801"/>
    </source>
</evidence>